<name>A0A3Q9IAY4_9BACL</name>
<accession>A0A3Q9IAY4</accession>
<sequence length="90" mass="10044">MVPPSFTVHLKTYSLRQSENLRDLRTLTGANRLSLTLNSDSGQQLRGESVLGIKTVISADTPLSGHKRPHDLILFIANLFKILIILYSQI</sequence>
<dbReference type="RefSeq" id="WP_126998294.1">
    <property type="nucleotide sequence ID" value="NZ_CP034346.1"/>
</dbReference>
<evidence type="ECO:0000313" key="1">
    <source>
        <dbReference type="EMBL" id="AZS15056.1"/>
    </source>
</evidence>
<dbReference type="AlphaFoldDB" id="A0A3Q9IAY4"/>
<keyword evidence="2" id="KW-1185">Reference proteome</keyword>
<dbReference type="EMBL" id="CP034346">
    <property type="protein sequence ID" value="AZS15056.1"/>
    <property type="molecule type" value="Genomic_DNA"/>
</dbReference>
<proteinExistence type="predicted"/>
<evidence type="ECO:0000313" key="2">
    <source>
        <dbReference type="Proteomes" id="UP000270678"/>
    </source>
</evidence>
<dbReference type="KEGG" id="plut:EI981_11665"/>
<reference evidence="2" key="1">
    <citation type="submission" date="2018-12" db="EMBL/GenBank/DDBJ databases">
        <title>Complete genome sequence of Paenibacillus sp. MBLB1234.</title>
        <authorList>
            <person name="Nam Y.-D."/>
            <person name="Kang J."/>
            <person name="Chung W.-H."/>
            <person name="Park Y.S."/>
        </authorList>
    </citation>
    <scope>NUCLEOTIDE SEQUENCE [LARGE SCALE GENOMIC DNA]</scope>
    <source>
        <strain evidence="2">MBLB1234</strain>
    </source>
</reference>
<gene>
    <name evidence="1" type="ORF">EI981_11665</name>
</gene>
<protein>
    <submittedName>
        <fullName evidence="1">Uncharacterized protein</fullName>
    </submittedName>
</protein>
<organism evidence="1 2">
    <name type="scientific">Paenibacillus lutimineralis</name>
    <dbReference type="NCBI Taxonomy" id="2707005"/>
    <lineage>
        <taxon>Bacteria</taxon>
        <taxon>Bacillati</taxon>
        <taxon>Bacillota</taxon>
        <taxon>Bacilli</taxon>
        <taxon>Bacillales</taxon>
        <taxon>Paenibacillaceae</taxon>
        <taxon>Paenibacillus</taxon>
    </lineage>
</organism>
<dbReference type="Proteomes" id="UP000270678">
    <property type="component" value="Chromosome"/>
</dbReference>